<dbReference type="SUPFAM" id="SSF52833">
    <property type="entry name" value="Thioredoxin-like"/>
    <property type="match status" value="1"/>
</dbReference>
<evidence type="ECO:0000256" key="3">
    <source>
        <dbReference type="ARBA" id="ARBA00023002"/>
    </source>
</evidence>
<keyword evidence="4" id="KW-0520">NAD</keyword>
<dbReference type="InterPro" id="IPR036249">
    <property type="entry name" value="Thioredoxin-like_sf"/>
</dbReference>
<feature type="domain" description="TIR" evidence="6">
    <location>
        <begin position="19"/>
        <end position="183"/>
    </location>
</feature>
<dbReference type="InterPro" id="IPR029759">
    <property type="entry name" value="GPX_AS"/>
</dbReference>
<evidence type="ECO:0000256" key="2">
    <source>
        <dbReference type="ARBA" id="ARBA00022559"/>
    </source>
</evidence>
<dbReference type="Gene3D" id="3.40.50.10140">
    <property type="entry name" value="Toll/interleukin-1 receptor homology (TIR) domain"/>
    <property type="match status" value="1"/>
</dbReference>
<dbReference type="PANTHER" id="PTHR32009">
    <property type="entry name" value="TMV RESISTANCE PROTEIN N-LIKE"/>
    <property type="match status" value="1"/>
</dbReference>
<dbReference type="PANTHER" id="PTHR32009:SF146">
    <property type="entry name" value="TIR DOMAIN-CONTAINING PROTEIN"/>
    <property type="match status" value="1"/>
</dbReference>
<accession>A0A2Z6P9X5</accession>
<gene>
    <name evidence="7" type="ORF">TSUD_397160</name>
</gene>
<dbReference type="GO" id="GO:0006979">
    <property type="term" value="P:response to oxidative stress"/>
    <property type="evidence" value="ECO:0007669"/>
    <property type="project" value="InterPro"/>
</dbReference>
<keyword evidence="2 5" id="KW-0575">Peroxidase</keyword>
<evidence type="ECO:0000259" key="6">
    <source>
        <dbReference type="PROSITE" id="PS50104"/>
    </source>
</evidence>
<organism evidence="7 8">
    <name type="scientific">Trifolium subterraneum</name>
    <name type="common">Subterranean clover</name>
    <dbReference type="NCBI Taxonomy" id="3900"/>
    <lineage>
        <taxon>Eukaryota</taxon>
        <taxon>Viridiplantae</taxon>
        <taxon>Streptophyta</taxon>
        <taxon>Embryophyta</taxon>
        <taxon>Tracheophyta</taxon>
        <taxon>Spermatophyta</taxon>
        <taxon>Magnoliopsida</taxon>
        <taxon>eudicotyledons</taxon>
        <taxon>Gunneridae</taxon>
        <taxon>Pentapetalae</taxon>
        <taxon>rosids</taxon>
        <taxon>fabids</taxon>
        <taxon>Fabales</taxon>
        <taxon>Fabaceae</taxon>
        <taxon>Papilionoideae</taxon>
        <taxon>50 kb inversion clade</taxon>
        <taxon>NPAAA clade</taxon>
        <taxon>Hologalegina</taxon>
        <taxon>IRL clade</taxon>
        <taxon>Trifolieae</taxon>
        <taxon>Trifolium</taxon>
    </lineage>
</organism>
<evidence type="ECO:0000313" key="7">
    <source>
        <dbReference type="EMBL" id="GAU39627.1"/>
    </source>
</evidence>
<protein>
    <recommendedName>
        <fullName evidence="5">Glutathione peroxidase</fullName>
    </recommendedName>
</protein>
<dbReference type="PROSITE" id="PS00460">
    <property type="entry name" value="GLUTATHIONE_PEROXID_1"/>
    <property type="match status" value="1"/>
</dbReference>
<dbReference type="PRINTS" id="PR01011">
    <property type="entry name" value="GLUTPROXDASE"/>
</dbReference>
<keyword evidence="3 5" id="KW-0560">Oxidoreductase</keyword>
<dbReference type="InterPro" id="IPR035897">
    <property type="entry name" value="Toll_tir_struct_dom_sf"/>
</dbReference>
<evidence type="ECO:0000256" key="1">
    <source>
        <dbReference type="ARBA" id="ARBA00006926"/>
    </source>
</evidence>
<dbReference type="InterPro" id="IPR000889">
    <property type="entry name" value="Glutathione_peroxidase"/>
</dbReference>
<dbReference type="Pfam" id="PF00255">
    <property type="entry name" value="GSHPx"/>
    <property type="match status" value="1"/>
</dbReference>
<name>A0A2Z6P9X5_TRISU</name>
<dbReference type="AlphaFoldDB" id="A0A2Z6P9X5"/>
<dbReference type="Gene3D" id="3.40.30.10">
    <property type="entry name" value="Glutaredoxin"/>
    <property type="match status" value="1"/>
</dbReference>
<proteinExistence type="inferred from homology"/>
<dbReference type="SMART" id="SM00255">
    <property type="entry name" value="TIR"/>
    <property type="match status" value="1"/>
</dbReference>
<dbReference type="FunFam" id="3.40.50.10140:FF:000007">
    <property type="entry name" value="Disease resistance protein (TIR-NBS-LRR class)"/>
    <property type="match status" value="1"/>
</dbReference>
<evidence type="ECO:0000256" key="5">
    <source>
        <dbReference type="RuleBase" id="RU000499"/>
    </source>
</evidence>
<keyword evidence="8" id="KW-1185">Reference proteome</keyword>
<dbReference type="GO" id="GO:0007165">
    <property type="term" value="P:signal transduction"/>
    <property type="evidence" value="ECO:0007669"/>
    <property type="project" value="InterPro"/>
</dbReference>
<dbReference type="PROSITE" id="PS51355">
    <property type="entry name" value="GLUTATHIONE_PEROXID_3"/>
    <property type="match status" value="1"/>
</dbReference>
<comment type="similarity">
    <text evidence="1 5">Belongs to the glutathione peroxidase family.</text>
</comment>
<reference evidence="8" key="1">
    <citation type="journal article" date="2017" name="Front. Plant Sci.">
        <title>Climate Clever Clovers: New Paradigm to Reduce the Environmental Footprint of Ruminants by Breeding Low Methanogenic Forages Utilizing Haplotype Variation.</title>
        <authorList>
            <person name="Kaur P."/>
            <person name="Appels R."/>
            <person name="Bayer P.E."/>
            <person name="Keeble-Gagnere G."/>
            <person name="Wang J."/>
            <person name="Hirakawa H."/>
            <person name="Shirasawa K."/>
            <person name="Vercoe P."/>
            <person name="Stefanova K."/>
            <person name="Durmic Z."/>
            <person name="Nichols P."/>
            <person name="Revell C."/>
            <person name="Isobe S.N."/>
            <person name="Edwards D."/>
            <person name="Erskine W."/>
        </authorList>
    </citation>
    <scope>NUCLEOTIDE SEQUENCE [LARGE SCALE GENOMIC DNA]</scope>
    <source>
        <strain evidence="8">cv. Daliak</strain>
    </source>
</reference>
<evidence type="ECO:0000313" key="8">
    <source>
        <dbReference type="Proteomes" id="UP000242715"/>
    </source>
</evidence>
<dbReference type="GO" id="GO:0004601">
    <property type="term" value="F:peroxidase activity"/>
    <property type="evidence" value="ECO:0007669"/>
    <property type="project" value="UniProtKB-KW"/>
</dbReference>
<dbReference type="Proteomes" id="UP000242715">
    <property type="component" value="Unassembled WGS sequence"/>
</dbReference>
<dbReference type="OrthoDB" id="1294953at2759"/>
<dbReference type="SUPFAM" id="SSF52200">
    <property type="entry name" value="Toll/Interleukin receptor TIR domain"/>
    <property type="match status" value="1"/>
</dbReference>
<sequence>MLGSTSSSTGISMSCSPTTKHHVFLSFRGEDTRDNFISHLYAEMARKNIETFIDNRLARGDEILPALYKAIEESMIYVVILSENYASSTWCLEELAKILKCRERYGRHVIPVFYKVDPSDVRNQRKSYAEAFVMHQHRFKDDQLDSWKKALTQVAGLSGWDSLVIRPEHKFIEDIVKDILRKLQLNCSFVSDYQGTIGIDKHIEQIQSLGSSAAYSGGATTANPSSKSIYDFTVKDISGNDVSLSQYCGKVLLIVNVASECGLTKSYYKELNILYEKHKNKGFEILAFPCNQGRSQ</sequence>
<dbReference type="EMBL" id="DF973770">
    <property type="protein sequence ID" value="GAU39627.1"/>
    <property type="molecule type" value="Genomic_DNA"/>
</dbReference>
<feature type="non-terminal residue" evidence="7">
    <location>
        <position position="296"/>
    </location>
</feature>
<evidence type="ECO:0000256" key="4">
    <source>
        <dbReference type="ARBA" id="ARBA00023027"/>
    </source>
</evidence>
<dbReference type="InterPro" id="IPR000157">
    <property type="entry name" value="TIR_dom"/>
</dbReference>
<dbReference type="Pfam" id="PF01582">
    <property type="entry name" value="TIR"/>
    <property type="match status" value="1"/>
</dbReference>
<dbReference type="PROSITE" id="PS50104">
    <property type="entry name" value="TIR"/>
    <property type="match status" value="1"/>
</dbReference>